<dbReference type="NCBIfam" id="TIGR01352">
    <property type="entry name" value="tonB_Cterm"/>
    <property type="match status" value="1"/>
</dbReference>
<keyword evidence="10" id="KW-0732">Signal</keyword>
<dbReference type="InterPro" id="IPR037682">
    <property type="entry name" value="TonB_C"/>
</dbReference>
<sequence length="165" mass="18200">MLKRSSVLGFLGSVLCLFVMSACGETAEKTDAQKLEEGKEITEKGVRYAPTKIEGIEALEISQNQPEYAEGRSAMYKFMKSQTQYPKEAADNNISGLVFVRFLVDTDGKIKDVYIKKGLGFGCDAEAVRVIRAMPDWIPGKQNGKAVAVYHNLQVAFQPAEEIAK</sequence>
<keyword evidence="13" id="KW-1185">Reference proteome</keyword>
<evidence type="ECO:0000313" key="12">
    <source>
        <dbReference type="EMBL" id="MFC3810886.1"/>
    </source>
</evidence>
<dbReference type="PROSITE" id="PS51257">
    <property type="entry name" value="PROKAR_LIPOPROTEIN"/>
    <property type="match status" value="1"/>
</dbReference>
<keyword evidence="3" id="KW-0813">Transport</keyword>
<feature type="signal peptide" evidence="10">
    <location>
        <begin position="1"/>
        <end position="21"/>
    </location>
</feature>
<evidence type="ECO:0000259" key="11">
    <source>
        <dbReference type="PROSITE" id="PS52015"/>
    </source>
</evidence>
<keyword evidence="6" id="KW-0812">Transmembrane</keyword>
<comment type="subcellular location">
    <subcellularLocation>
        <location evidence="1">Cell inner membrane</location>
        <topology evidence="1">Single-pass membrane protein</topology>
        <orientation evidence="1">Periplasmic side</orientation>
    </subcellularLocation>
</comment>
<dbReference type="RefSeq" id="WP_379837387.1">
    <property type="nucleotide sequence ID" value="NZ_JBHRYQ010000001.1"/>
</dbReference>
<feature type="domain" description="TonB C-terminal" evidence="11">
    <location>
        <begin position="70"/>
        <end position="164"/>
    </location>
</feature>
<reference evidence="13" key="1">
    <citation type="journal article" date="2019" name="Int. J. Syst. Evol. Microbiol.">
        <title>The Global Catalogue of Microorganisms (GCM) 10K type strain sequencing project: providing services to taxonomists for standard genome sequencing and annotation.</title>
        <authorList>
            <consortium name="The Broad Institute Genomics Platform"/>
            <consortium name="The Broad Institute Genome Sequencing Center for Infectious Disease"/>
            <person name="Wu L."/>
            <person name="Ma J."/>
        </authorList>
    </citation>
    <scope>NUCLEOTIDE SEQUENCE [LARGE SCALE GENOMIC DNA]</scope>
    <source>
        <strain evidence="13">CECT 7956</strain>
    </source>
</reference>
<organism evidence="12 13">
    <name type="scientific">Lacihabitans lacunae</name>
    <dbReference type="NCBI Taxonomy" id="1028214"/>
    <lineage>
        <taxon>Bacteria</taxon>
        <taxon>Pseudomonadati</taxon>
        <taxon>Bacteroidota</taxon>
        <taxon>Cytophagia</taxon>
        <taxon>Cytophagales</taxon>
        <taxon>Leadbetterellaceae</taxon>
        <taxon>Lacihabitans</taxon>
    </lineage>
</organism>
<evidence type="ECO:0000256" key="1">
    <source>
        <dbReference type="ARBA" id="ARBA00004383"/>
    </source>
</evidence>
<comment type="similarity">
    <text evidence="2">Belongs to the TonB family.</text>
</comment>
<keyword evidence="4" id="KW-1003">Cell membrane</keyword>
<dbReference type="PANTHER" id="PTHR33446:SF2">
    <property type="entry name" value="PROTEIN TONB"/>
    <property type="match status" value="1"/>
</dbReference>
<gene>
    <name evidence="12" type="ORF">ACFOOI_09500</name>
</gene>
<evidence type="ECO:0000313" key="13">
    <source>
        <dbReference type="Proteomes" id="UP001595616"/>
    </source>
</evidence>
<dbReference type="Proteomes" id="UP001595616">
    <property type="component" value="Unassembled WGS sequence"/>
</dbReference>
<keyword evidence="8" id="KW-1133">Transmembrane helix</keyword>
<comment type="caution">
    <text evidence="12">The sequence shown here is derived from an EMBL/GenBank/DDBJ whole genome shotgun (WGS) entry which is preliminary data.</text>
</comment>
<dbReference type="Pfam" id="PF03544">
    <property type="entry name" value="TonB_C"/>
    <property type="match status" value="1"/>
</dbReference>
<evidence type="ECO:0000256" key="10">
    <source>
        <dbReference type="SAM" id="SignalP"/>
    </source>
</evidence>
<keyword evidence="9" id="KW-0472">Membrane</keyword>
<evidence type="ECO:0000256" key="3">
    <source>
        <dbReference type="ARBA" id="ARBA00022448"/>
    </source>
</evidence>
<evidence type="ECO:0000256" key="9">
    <source>
        <dbReference type="ARBA" id="ARBA00023136"/>
    </source>
</evidence>
<feature type="chain" id="PRO_5046712927" evidence="10">
    <location>
        <begin position="22"/>
        <end position="165"/>
    </location>
</feature>
<evidence type="ECO:0000256" key="8">
    <source>
        <dbReference type="ARBA" id="ARBA00022989"/>
    </source>
</evidence>
<evidence type="ECO:0000256" key="7">
    <source>
        <dbReference type="ARBA" id="ARBA00022927"/>
    </source>
</evidence>
<keyword evidence="5" id="KW-0997">Cell inner membrane</keyword>
<name>A0ABV7YVF8_9BACT</name>
<dbReference type="InterPro" id="IPR051045">
    <property type="entry name" value="TonB-dependent_transducer"/>
</dbReference>
<dbReference type="SUPFAM" id="SSF74653">
    <property type="entry name" value="TolA/TonB C-terminal domain"/>
    <property type="match status" value="1"/>
</dbReference>
<dbReference type="InterPro" id="IPR006260">
    <property type="entry name" value="TonB/TolA_C"/>
</dbReference>
<dbReference type="EMBL" id="JBHRYQ010000001">
    <property type="protein sequence ID" value="MFC3810886.1"/>
    <property type="molecule type" value="Genomic_DNA"/>
</dbReference>
<dbReference type="PROSITE" id="PS52015">
    <property type="entry name" value="TONB_CTD"/>
    <property type="match status" value="1"/>
</dbReference>
<proteinExistence type="inferred from homology"/>
<evidence type="ECO:0000256" key="5">
    <source>
        <dbReference type="ARBA" id="ARBA00022519"/>
    </source>
</evidence>
<evidence type="ECO:0000256" key="2">
    <source>
        <dbReference type="ARBA" id="ARBA00006555"/>
    </source>
</evidence>
<dbReference type="Gene3D" id="3.30.1150.10">
    <property type="match status" value="1"/>
</dbReference>
<keyword evidence="7" id="KW-0653">Protein transport</keyword>
<evidence type="ECO:0000256" key="6">
    <source>
        <dbReference type="ARBA" id="ARBA00022692"/>
    </source>
</evidence>
<accession>A0ABV7YVF8</accession>
<evidence type="ECO:0000256" key="4">
    <source>
        <dbReference type="ARBA" id="ARBA00022475"/>
    </source>
</evidence>
<dbReference type="PANTHER" id="PTHR33446">
    <property type="entry name" value="PROTEIN TONB-RELATED"/>
    <property type="match status" value="1"/>
</dbReference>
<protein>
    <submittedName>
        <fullName evidence="12">Energy transducer TonB</fullName>
    </submittedName>
</protein>